<organism evidence="1 2">
    <name type="scientific">Desulforamulus putei DSM 12395</name>
    <dbReference type="NCBI Taxonomy" id="1121429"/>
    <lineage>
        <taxon>Bacteria</taxon>
        <taxon>Bacillati</taxon>
        <taxon>Bacillota</taxon>
        <taxon>Clostridia</taxon>
        <taxon>Eubacteriales</taxon>
        <taxon>Peptococcaceae</taxon>
        <taxon>Desulforamulus</taxon>
    </lineage>
</organism>
<gene>
    <name evidence="1" type="ORF">SAMN02745133_02171</name>
</gene>
<dbReference type="EMBL" id="FQUY01000016">
    <property type="protein sequence ID" value="SHF25325.1"/>
    <property type="molecule type" value="Genomic_DNA"/>
</dbReference>
<accession>A0A1M5A535</accession>
<dbReference type="STRING" id="1121429.SAMN02745133_02171"/>
<name>A0A1M5A535_9FIRM</name>
<dbReference type="Proteomes" id="UP000184148">
    <property type="component" value="Unassembled WGS sequence"/>
</dbReference>
<dbReference type="AlphaFoldDB" id="A0A1M5A535"/>
<protein>
    <submittedName>
        <fullName evidence="1">Uncharacterized protein</fullName>
    </submittedName>
</protein>
<sequence length="44" mass="5001">MSITKRSTLLVGSERVAGEKLVTLEGTAKLPYHRLLWQQLNSKF</sequence>
<keyword evidence="2" id="KW-1185">Reference proteome</keyword>
<reference evidence="2" key="1">
    <citation type="submission" date="2016-11" db="EMBL/GenBank/DDBJ databases">
        <authorList>
            <person name="Varghese N."/>
            <person name="Submissions S."/>
        </authorList>
    </citation>
    <scope>NUCLEOTIDE SEQUENCE [LARGE SCALE GENOMIC DNA]</scope>
    <source>
        <strain evidence="2">DSM 12395</strain>
    </source>
</reference>
<proteinExistence type="predicted"/>
<evidence type="ECO:0000313" key="2">
    <source>
        <dbReference type="Proteomes" id="UP000184148"/>
    </source>
</evidence>
<evidence type="ECO:0000313" key="1">
    <source>
        <dbReference type="EMBL" id="SHF25325.1"/>
    </source>
</evidence>